<dbReference type="EMBL" id="CP002691">
    <property type="protein sequence ID" value="AEE49789.1"/>
    <property type="molecule type" value="Genomic_DNA"/>
</dbReference>
<dbReference type="Proteomes" id="UP000008461">
    <property type="component" value="Chromosome"/>
</dbReference>
<name>F4L5A9_HALH1</name>
<reference key="2">
    <citation type="submission" date="2011-04" db="EMBL/GenBank/DDBJ databases">
        <title>Complete sequence of chromosome of Haliscomenobacter hydrossis DSM 1100.</title>
        <authorList>
            <consortium name="US DOE Joint Genome Institute (JGI-PGF)"/>
            <person name="Lucas S."/>
            <person name="Han J."/>
            <person name="Lapidus A."/>
            <person name="Bruce D."/>
            <person name="Goodwin L."/>
            <person name="Pitluck S."/>
            <person name="Peters L."/>
            <person name="Kyrpides N."/>
            <person name="Mavromatis K."/>
            <person name="Ivanova N."/>
            <person name="Ovchinnikova G."/>
            <person name="Pagani I."/>
            <person name="Daligault H."/>
            <person name="Detter J.C."/>
            <person name="Han C."/>
            <person name="Land M."/>
            <person name="Hauser L."/>
            <person name="Markowitz V."/>
            <person name="Cheng J.-F."/>
            <person name="Hugenholtz P."/>
            <person name="Woyke T."/>
            <person name="Wu D."/>
            <person name="Verbarg S."/>
            <person name="Frueling A."/>
            <person name="Brambilla E."/>
            <person name="Klenk H.-P."/>
            <person name="Eisen J.A."/>
        </authorList>
    </citation>
    <scope>NUCLEOTIDE SEQUENCE</scope>
    <source>
        <strain>DSM 1100</strain>
    </source>
</reference>
<dbReference type="STRING" id="760192.Halhy_1904"/>
<dbReference type="HOGENOM" id="CLU_007520_1_1_10"/>
<dbReference type="AlphaFoldDB" id="F4L5A9"/>
<evidence type="ECO:0000313" key="2">
    <source>
        <dbReference type="Proteomes" id="UP000008461"/>
    </source>
</evidence>
<dbReference type="KEGG" id="hhy:Halhy_1904"/>
<dbReference type="OrthoDB" id="9782970at2"/>
<reference evidence="1 2" key="1">
    <citation type="journal article" date="2011" name="Stand. Genomic Sci.">
        <title>Complete genome sequence of Haliscomenobacter hydrossis type strain (O).</title>
        <authorList>
            <consortium name="US DOE Joint Genome Institute (JGI-PGF)"/>
            <person name="Daligault H."/>
            <person name="Lapidus A."/>
            <person name="Zeytun A."/>
            <person name="Nolan M."/>
            <person name="Lucas S."/>
            <person name="Del Rio T.G."/>
            <person name="Tice H."/>
            <person name="Cheng J.F."/>
            <person name="Tapia R."/>
            <person name="Han C."/>
            <person name="Goodwin L."/>
            <person name="Pitluck S."/>
            <person name="Liolios K."/>
            <person name="Pagani I."/>
            <person name="Ivanova N."/>
            <person name="Huntemann M."/>
            <person name="Mavromatis K."/>
            <person name="Mikhailova N."/>
            <person name="Pati A."/>
            <person name="Chen A."/>
            <person name="Palaniappan K."/>
            <person name="Land M."/>
            <person name="Hauser L."/>
            <person name="Brambilla E.M."/>
            <person name="Rohde M."/>
            <person name="Verbarg S."/>
            <person name="Goker M."/>
            <person name="Bristow J."/>
            <person name="Eisen J.A."/>
            <person name="Markowitz V."/>
            <person name="Hugenholtz P."/>
            <person name="Kyrpides N.C."/>
            <person name="Klenk H.P."/>
            <person name="Woyke T."/>
        </authorList>
    </citation>
    <scope>NUCLEOTIDE SEQUENCE [LARGE SCALE GENOMIC DNA]</scope>
    <source>
        <strain evidence="2">ATCC 27775 / DSM 1100 / LMG 10767 / O</strain>
    </source>
</reference>
<dbReference type="PANTHER" id="PTHR33099">
    <property type="entry name" value="FE2OG DIOXYGENASE DOMAIN-CONTAINING PROTEIN"/>
    <property type="match status" value="1"/>
</dbReference>
<protein>
    <submittedName>
        <fullName evidence="1">Uncharacterized protein</fullName>
    </submittedName>
</protein>
<dbReference type="PANTHER" id="PTHR33099:SF7">
    <property type="entry name" value="MYND-TYPE DOMAIN-CONTAINING PROTEIN"/>
    <property type="match status" value="1"/>
</dbReference>
<dbReference type="RefSeq" id="WP_013764342.1">
    <property type="nucleotide sequence ID" value="NC_015510.1"/>
</dbReference>
<dbReference type="eggNOG" id="COG3751">
    <property type="taxonomic scope" value="Bacteria"/>
</dbReference>
<sequence length="755" mass="84642">MKKELFSILETITGNGSFETSGVLSFVPPGLSIKGVGEVAFPLTTTQAKAIVAKARQAPFGKGSQTITDTSVRKVWEIDPAMVTIQNPAWTNVVLSILQMLREGLGLGDVEISASLYKLLLYEKGGFFLSHQDSEKEKGMFGTLVIGLPSVHEGGQLLVSFGGREKAIDFSSAKSFEIPFAAFFADCEHEIQPVTSGYRLCLTYNLLQKTKKSPIGVSDFSEQTKRLATFFKTNMAKIEEEWPKIILLDHQYTPANFSQASLKLHDRPRAAALLEAAEAAGMFAKLGLLTHYQSGELEIEYDSRRSRGRRWRGYDDDYDNEDLENGSMGEVYDEYSTLEHWAEDGIPGLGELSFELEDHIWSKTELGAGEPIEKAAEGFTGNAGMSMEYWYHYGAVVIWPQAAHFDILSEATGQVILDWLAYYTRNIKNTSIRPKKSIEQLLTQLSETINAGHKIKAADFSPFAHALVLLKDPTHLETAQALLVHGFSKIDVTAWLALARHFSPKALTGVFEEVGKAGKVKKMMQALKVLSAFEAEKKADFDKFVQQELAKLPERLQHIPLSKIEEDRYSLFEERKENILSIVSSLLHFGAYGKLEKSWTKDVLGLLIEPMPRKYANDILASALLKRDYTESELSKQLREICMADLEKRTAEKPMPPADFTRIIPQNADNSKNWTEILVPFLSSPTQSDYHYVANESLRKDMESTIKYSGADLRTETIAKGRPFTLRIIKTQASFERLLAEWIEDTGLLGKLKMR</sequence>
<proteinExistence type="predicted"/>
<evidence type="ECO:0000313" key="1">
    <source>
        <dbReference type="EMBL" id="AEE49789.1"/>
    </source>
</evidence>
<keyword evidence="2" id="KW-1185">Reference proteome</keyword>
<gene>
    <name evidence="1" type="ordered locus">Halhy_1904</name>
</gene>
<dbReference type="Gene3D" id="2.60.120.620">
    <property type="entry name" value="q2cbj1_9rhob like domain"/>
    <property type="match status" value="1"/>
</dbReference>
<organism evidence="1 2">
    <name type="scientific">Haliscomenobacter hydrossis (strain ATCC 27775 / DSM 1100 / LMG 10767 / O)</name>
    <dbReference type="NCBI Taxonomy" id="760192"/>
    <lineage>
        <taxon>Bacteria</taxon>
        <taxon>Pseudomonadati</taxon>
        <taxon>Bacteroidota</taxon>
        <taxon>Saprospiria</taxon>
        <taxon>Saprospirales</taxon>
        <taxon>Haliscomenobacteraceae</taxon>
        <taxon>Haliscomenobacter</taxon>
    </lineage>
</organism>
<accession>F4L5A9</accession>